<evidence type="ECO:0000256" key="1">
    <source>
        <dbReference type="SAM" id="SignalP"/>
    </source>
</evidence>
<accession>A0AAX2JB56</accession>
<dbReference type="EMBL" id="LS483487">
    <property type="protein sequence ID" value="SQJ00380.1"/>
    <property type="molecule type" value="Genomic_DNA"/>
</dbReference>
<dbReference type="KEGG" id="ful:C4N20_10640"/>
<keyword evidence="1" id="KW-0732">Signal</keyword>
<evidence type="ECO:0000313" key="3">
    <source>
        <dbReference type="Proteomes" id="UP000249008"/>
    </source>
</evidence>
<dbReference type="RefSeq" id="WP_005976165.1">
    <property type="nucleotide sequence ID" value="NZ_CABKNW010000001.1"/>
</dbReference>
<reference evidence="2 3" key="1">
    <citation type="submission" date="2018-06" db="EMBL/GenBank/DDBJ databases">
        <authorList>
            <consortium name="Pathogen Informatics"/>
            <person name="Doyle S."/>
        </authorList>
    </citation>
    <scope>NUCLEOTIDE SEQUENCE [LARGE SCALE GENOMIC DNA]</scope>
    <source>
        <strain evidence="2 3">NCTC12112</strain>
    </source>
</reference>
<sequence>MKKSLLLVGAFLTVAAMAQAKEVVPAPVVVTEAPVQIVEKEVIVYRDRAPVGFRPNGYVDLQYRWYGETENKENGENPWAGKTNYSRTQLMGKINMTENQAFEYRIRNYNSVSAQEKTGKNGTDTRLRYFYNHGNVGDTNVNFTSRLHYRDRDDTNGHQELEYQARFNFAEYMFNNDFVKTTNFVVAPKYRYEWGSGNNDKYDNQLGVDLYTMTELPWGFSFEFNLYATQHFYGDDQAFDEGRDMEDKNFTLDMEAYIYNTTNLYTNASGDVTIDFNFEGGYDPYTWSKEKMFGTNKSGYLASYGDDKASYSLYALPTVQVNYQITPSFKVYAAAGAEYRNWGIDNENSAKDWRWQPTVFAGFRTTF</sequence>
<dbReference type="AlphaFoldDB" id="A0AAX2JB56"/>
<organism evidence="2 3">
    <name type="scientific">Fusobacterium ulcerans</name>
    <dbReference type="NCBI Taxonomy" id="861"/>
    <lineage>
        <taxon>Bacteria</taxon>
        <taxon>Fusobacteriati</taxon>
        <taxon>Fusobacteriota</taxon>
        <taxon>Fusobacteriia</taxon>
        <taxon>Fusobacteriales</taxon>
        <taxon>Fusobacteriaceae</taxon>
        <taxon>Fusobacterium</taxon>
    </lineage>
</organism>
<proteinExistence type="predicted"/>
<evidence type="ECO:0000313" key="2">
    <source>
        <dbReference type="EMBL" id="SQJ00380.1"/>
    </source>
</evidence>
<feature type="chain" id="PRO_5043881089" description="Porin" evidence="1">
    <location>
        <begin position="21"/>
        <end position="367"/>
    </location>
</feature>
<gene>
    <name evidence="2" type="ORF">NCTC12112_00684</name>
</gene>
<name>A0AAX2JB56_9FUSO</name>
<protein>
    <recommendedName>
        <fullName evidence="4">Porin</fullName>
    </recommendedName>
</protein>
<dbReference type="GeneID" id="78455271"/>
<feature type="signal peptide" evidence="1">
    <location>
        <begin position="1"/>
        <end position="20"/>
    </location>
</feature>
<dbReference type="Proteomes" id="UP000249008">
    <property type="component" value="Chromosome 1"/>
</dbReference>
<evidence type="ECO:0008006" key="4">
    <source>
        <dbReference type="Google" id="ProtNLM"/>
    </source>
</evidence>